<dbReference type="PANTHER" id="PTHR31234">
    <property type="entry name" value="LATE EMBRYOGENESIS ABUNDANT (LEA) HYDROXYPROLINE-RICH GLYCOPROTEIN FAMILY"/>
    <property type="match status" value="1"/>
</dbReference>
<reference evidence="7 8" key="1">
    <citation type="submission" date="2024-09" db="EMBL/GenBank/DDBJ databases">
        <title>Chromosome-scale assembly of Riccia sorocarpa.</title>
        <authorList>
            <person name="Paukszto L."/>
        </authorList>
    </citation>
    <scope>NUCLEOTIDE SEQUENCE [LARGE SCALE GENOMIC DNA]</scope>
    <source>
        <strain evidence="7">LP-2024</strain>
        <tissue evidence="7">Aerial parts of the thallus</tissue>
    </source>
</reference>
<dbReference type="Proteomes" id="UP001633002">
    <property type="component" value="Unassembled WGS sequence"/>
</dbReference>
<dbReference type="GO" id="GO:0016020">
    <property type="term" value="C:membrane"/>
    <property type="evidence" value="ECO:0007669"/>
    <property type="project" value="UniProtKB-SubCell"/>
</dbReference>
<evidence type="ECO:0000313" key="7">
    <source>
        <dbReference type="EMBL" id="KAL3692562.1"/>
    </source>
</evidence>
<keyword evidence="8" id="KW-1185">Reference proteome</keyword>
<dbReference type="Pfam" id="PF03168">
    <property type="entry name" value="LEA_2"/>
    <property type="match status" value="1"/>
</dbReference>
<gene>
    <name evidence="7" type="ORF">R1sor_006213</name>
</gene>
<comment type="subcellular location">
    <subcellularLocation>
        <location evidence="1">Membrane</location>
        <topology evidence="1">Single-pass membrane protein</topology>
    </subcellularLocation>
</comment>
<evidence type="ECO:0000313" key="8">
    <source>
        <dbReference type="Proteomes" id="UP001633002"/>
    </source>
</evidence>
<dbReference type="AlphaFoldDB" id="A0ABD3HQA6"/>
<evidence type="ECO:0000256" key="4">
    <source>
        <dbReference type="ARBA" id="ARBA00023136"/>
    </source>
</evidence>
<accession>A0ABD3HQA6</accession>
<dbReference type="SUPFAM" id="SSF117070">
    <property type="entry name" value="LEA14-like"/>
    <property type="match status" value="1"/>
</dbReference>
<dbReference type="PANTHER" id="PTHR31234:SF65">
    <property type="entry name" value="LATE EMBRYOGENESIS ABUNDANT PROTEIN, LEA_2 SUBGROUP"/>
    <property type="match status" value="1"/>
</dbReference>
<evidence type="ECO:0000256" key="2">
    <source>
        <dbReference type="ARBA" id="ARBA00022692"/>
    </source>
</evidence>
<feature type="domain" description="Late embryogenesis abundant protein LEA-2 subgroup" evidence="6">
    <location>
        <begin position="81"/>
        <end position="180"/>
    </location>
</feature>
<comment type="caution">
    <text evidence="7">The sequence shown here is derived from an EMBL/GenBank/DDBJ whole genome shotgun (WGS) entry which is preliminary data.</text>
</comment>
<evidence type="ECO:0000256" key="3">
    <source>
        <dbReference type="ARBA" id="ARBA00022989"/>
    </source>
</evidence>
<dbReference type="EMBL" id="JBJQOH010000003">
    <property type="protein sequence ID" value="KAL3692562.1"/>
    <property type="molecule type" value="Genomic_DNA"/>
</dbReference>
<keyword evidence="4 5" id="KW-0472">Membrane</keyword>
<keyword evidence="3 5" id="KW-1133">Transmembrane helix</keyword>
<protein>
    <recommendedName>
        <fullName evidence="6">Late embryogenesis abundant protein LEA-2 subgroup domain-containing protein</fullName>
    </recommendedName>
</protein>
<dbReference type="InterPro" id="IPR004864">
    <property type="entry name" value="LEA_2"/>
</dbReference>
<dbReference type="InterPro" id="IPR044839">
    <property type="entry name" value="NDR1-like"/>
</dbReference>
<sequence>MGGDDKEANDDRGEKKGGGARFCAFLVALVIVIAIVIVVLAFTVFRVRDPEVTIKTIQLKNFALTFPPSGPMLSFALGVSVNIENRNHASFKYRDSMAYIYYHGLLIGSAFIPAGKVKASATSTISSDVTIDASAFTGNPNLANDLSAGAVPFFVTTSLPGKIEVLNLVKHHATSNLKCTFSLFPQTASVGGLGCNYKLRFQRAKHLSKLSLTGAEKEFDVAVQIHRFHLSPSPLV</sequence>
<keyword evidence="2 5" id="KW-0812">Transmembrane</keyword>
<proteinExistence type="predicted"/>
<evidence type="ECO:0000256" key="5">
    <source>
        <dbReference type="SAM" id="Phobius"/>
    </source>
</evidence>
<dbReference type="Gene3D" id="2.60.40.1820">
    <property type="match status" value="1"/>
</dbReference>
<organism evidence="7 8">
    <name type="scientific">Riccia sorocarpa</name>
    <dbReference type="NCBI Taxonomy" id="122646"/>
    <lineage>
        <taxon>Eukaryota</taxon>
        <taxon>Viridiplantae</taxon>
        <taxon>Streptophyta</taxon>
        <taxon>Embryophyta</taxon>
        <taxon>Marchantiophyta</taxon>
        <taxon>Marchantiopsida</taxon>
        <taxon>Marchantiidae</taxon>
        <taxon>Marchantiales</taxon>
        <taxon>Ricciaceae</taxon>
        <taxon>Riccia</taxon>
    </lineage>
</organism>
<feature type="transmembrane region" description="Helical" evidence="5">
    <location>
        <begin position="22"/>
        <end position="45"/>
    </location>
</feature>
<evidence type="ECO:0000256" key="1">
    <source>
        <dbReference type="ARBA" id="ARBA00004167"/>
    </source>
</evidence>
<evidence type="ECO:0000259" key="6">
    <source>
        <dbReference type="Pfam" id="PF03168"/>
    </source>
</evidence>
<name>A0ABD3HQA6_9MARC</name>